<keyword evidence="2" id="KW-0805">Transcription regulation</keyword>
<dbReference type="Gene3D" id="3.40.190.10">
    <property type="entry name" value="Periplasmic binding protein-like II"/>
    <property type="match status" value="2"/>
</dbReference>
<comment type="similarity">
    <text evidence="1">Belongs to the LysR transcriptional regulatory family.</text>
</comment>
<dbReference type="InterPro" id="IPR000847">
    <property type="entry name" value="LysR_HTH_N"/>
</dbReference>
<dbReference type="AlphaFoldDB" id="A0A6L3VWF2"/>
<dbReference type="PANTHER" id="PTHR30346:SF0">
    <property type="entry name" value="HCA OPERON TRANSCRIPTIONAL ACTIVATOR HCAR"/>
    <property type="match status" value="1"/>
</dbReference>
<dbReference type="PROSITE" id="PS51257">
    <property type="entry name" value="PROKAR_LIPOPROTEIN"/>
    <property type="match status" value="1"/>
</dbReference>
<dbReference type="GO" id="GO:0003677">
    <property type="term" value="F:DNA binding"/>
    <property type="evidence" value="ECO:0007669"/>
    <property type="project" value="UniProtKB-KW"/>
</dbReference>
<evidence type="ECO:0000259" key="6">
    <source>
        <dbReference type="PROSITE" id="PS50931"/>
    </source>
</evidence>
<gene>
    <name evidence="7" type="ORF">F9B16_21185</name>
</gene>
<dbReference type="GO" id="GO:0032993">
    <property type="term" value="C:protein-DNA complex"/>
    <property type="evidence" value="ECO:0007669"/>
    <property type="project" value="TreeGrafter"/>
</dbReference>
<dbReference type="PRINTS" id="PR00039">
    <property type="entry name" value="HTHLYSR"/>
</dbReference>
<feature type="region of interest" description="Disordered" evidence="5">
    <location>
        <begin position="1"/>
        <end position="30"/>
    </location>
</feature>
<comment type="caution">
    <text evidence="7">The sequence shown here is derived from an EMBL/GenBank/DDBJ whole genome shotgun (WGS) entry which is preliminary data.</text>
</comment>
<dbReference type="GO" id="GO:0003700">
    <property type="term" value="F:DNA-binding transcription factor activity"/>
    <property type="evidence" value="ECO:0007669"/>
    <property type="project" value="InterPro"/>
</dbReference>
<reference evidence="7 8" key="1">
    <citation type="submission" date="2019-09" db="EMBL/GenBank/DDBJ databases">
        <title>Actinomadura physcomitrii sp. nov., a novel actinomycete isolated from moss [Physcomitrium sphaericum (Ludw) Fuernr].</title>
        <authorList>
            <person name="Liu C."/>
            <person name="Zhuang X."/>
        </authorList>
    </citation>
    <scope>NUCLEOTIDE SEQUENCE [LARGE SCALE GENOMIC DNA]</scope>
    <source>
        <strain evidence="7 8">CYP1-1B</strain>
    </source>
</reference>
<dbReference type="PROSITE" id="PS50931">
    <property type="entry name" value="HTH_LYSR"/>
    <property type="match status" value="1"/>
</dbReference>
<organism evidence="7 8">
    <name type="scientific">Actinomadura montaniterrae</name>
    <dbReference type="NCBI Taxonomy" id="1803903"/>
    <lineage>
        <taxon>Bacteria</taxon>
        <taxon>Bacillati</taxon>
        <taxon>Actinomycetota</taxon>
        <taxon>Actinomycetes</taxon>
        <taxon>Streptosporangiales</taxon>
        <taxon>Thermomonosporaceae</taxon>
        <taxon>Actinomadura</taxon>
    </lineage>
</organism>
<sequence>MNPAIRQTANARHRLGSASGAGAAACTRSPPSHLAEHMYGPVQRCPSAAINQRIHRGTITDGNQWRSRMEVRQLRYFVAVAEIGHFGRAAESLHIVQPAVSKQIAALERELGLALFDRSRRQIRLTADGEAFLPHARRALRGVDRAAKAAADLAAGGTGTLRVGSARGLGRRLEDILAAFRTARPDVTIELTTMPSVPAKLAAVASEDLDAAFVSAPPRGTSGVATHHLWDEPLLLAVPAQRAATAADLATLVDLPLALAPREEDPGTHDLITGACQAAGFTPTPGPTLTHAQDILAGPIAAGHCWALLPTSAVRTDSAAVSFIEPTPPILVPTALAVPHPARRALATDLLTAAKTSVGNDQGSCRSPVHDGV</sequence>
<accession>A0A6L3VWF2</accession>
<protein>
    <submittedName>
        <fullName evidence="7">LysR family transcriptional regulator</fullName>
    </submittedName>
</protein>
<dbReference type="InterPro" id="IPR036388">
    <property type="entry name" value="WH-like_DNA-bd_sf"/>
</dbReference>
<evidence type="ECO:0000313" key="7">
    <source>
        <dbReference type="EMBL" id="KAB2379235.1"/>
    </source>
</evidence>
<proteinExistence type="inferred from homology"/>
<dbReference type="SUPFAM" id="SSF53850">
    <property type="entry name" value="Periplasmic binding protein-like II"/>
    <property type="match status" value="1"/>
</dbReference>
<dbReference type="Gene3D" id="1.10.10.10">
    <property type="entry name" value="Winged helix-like DNA-binding domain superfamily/Winged helix DNA-binding domain"/>
    <property type="match status" value="1"/>
</dbReference>
<dbReference type="Pfam" id="PF00126">
    <property type="entry name" value="HTH_1"/>
    <property type="match status" value="1"/>
</dbReference>
<dbReference type="Pfam" id="PF03466">
    <property type="entry name" value="LysR_substrate"/>
    <property type="match status" value="1"/>
</dbReference>
<keyword evidence="4" id="KW-0804">Transcription</keyword>
<name>A0A6L3VWF2_9ACTN</name>
<dbReference type="EMBL" id="WBMR01000060">
    <property type="protein sequence ID" value="KAB2379235.1"/>
    <property type="molecule type" value="Genomic_DNA"/>
</dbReference>
<keyword evidence="3" id="KW-0238">DNA-binding</keyword>
<evidence type="ECO:0000256" key="4">
    <source>
        <dbReference type="ARBA" id="ARBA00023163"/>
    </source>
</evidence>
<dbReference type="InterPro" id="IPR005119">
    <property type="entry name" value="LysR_subst-bd"/>
</dbReference>
<dbReference type="Proteomes" id="UP000483004">
    <property type="component" value="Unassembled WGS sequence"/>
</dbReference>
<evidence type="ECO:0000256" key="2">
    <source>
        <dbReference type="ARBA" id="ARBA00023015"/>
    </source>
</evidence>
<evidence type="ECO:0000256" key="5">
    <source>
        <dbReference type="SAM" id="MobiDB-lite"/>
    </source>
</evidence>
<dbReference type="SUPFAM" id="SSF46785">
    <property type="entry name" value="Winged helix' DNA-binding domain"/>
    <property type="match status" value="1"/>
</dbReference>
<keyword evidence="8" id="KW-1185">Reference proteome</keyword>
<feature type="compositionally biased region" description="Low complexity" evidence="5">
    <location>
        <begin position="16"/>
        <end position="25"/>
    </location>
</feature>
<dbReference type="CDD" id="cd08414">
    <property type="entry name" value="PBP2_LTTR_aromatics_like"/>
    <property type="match status" value="1"/>
</dbReference>
<evidence type="ECO:0000256" key="1">
    <source>
        <dbReference type="ARBA" id="ARBA00009437"/>
    </source>
</evidence>
<dbReference type="FunFam" id="1.10.10.10:FF:000001">
    <property type="entry name" value="LysR family transcriptional regulator"/>
    <property type="match status" value="1"/>
</dbReference>
<dbReference type="OrthoDB" id="3176554at2"/>
<evidence type="ECO:0000313" key="8">
    <source>
        <dbReference type="Proteomes" id="UP000483004"/>
    </source>
</evidence>
<feature type="domain" description="HTH lysR-type" evidence="6">
    <location>
        <begin position="69"/>
        <end position="126"/>
    </location>
</feature>
<evidence type="ECO:0000256" key="3">
    <source>
        <dbReference type="ARBA" id="ARBA00023125"/>
    </source>
</evidence>
<feature type="compositionally biased region" description="Polar residues" evidence="5">
    <location>
        <begin position="1"/>
        <end position="10"/>
    </location>
</feature>
<dbReference type="PANTHER" id="PTHR30346">
    <property type="entry name" value="TRANSCRIPTIONAL DUAL REGULATOR HCAR-RELATED"/>
    <property type="match status" value="1"/>
</dbReference>
<dbReference type="InterPro" id="IPR036390">
    <property type="entry name" value="WH_DNA-bd_sf"/>
</dbReference>